<evidence type="ECO:0000313" key="5">
    <source>
        <dbReference type="Proteomes" id="UP000000763"/>
    </source>
</evidence>
<accession>C7J4E9</accession>
<feature type="region of interest" description="Disordered" evidence="2">
    <location>
        <begin position="1"/>
        <end position="64"/>
    </location>
</feature>
<dbReference type="Proteomes" id="UP000000763">
    <property type="component" value="Chromosome 6"/>
</dbReference>
<organism evidence="4 5">
    <name type="scientific">Oryza sativa subsp. japonica</name>
    <name type="common">Rice</name>
    <dbReference type="NCBI Taxonomy" id="39947"/>
    <lineage>
        <taxon>Eukaryota</taxon>
        <taxon>Viridiplantae</taxon>
        <taxon>Streptophyta</taxon>
        <taxon>Embryophyta</taxon>
        <taxon>Tracheophyta</taxon>
        <taxon>Spermatophyta</taxon>
        <taxon>Magnoliopsida</taxon>
        <taxon>Liliopsida</taxon>
        <taxon>Poales</taxon>
        <taxon>Poaceae</taxon>
        <taxon>BOP clade</taxon>
        <taxon>Oryzoideae</taxon>
        <taxon>Oryzeae</taxon>
        <taxon>Oryzinae</taxon>
        <taxon>Oryza</taxon>
        <taxon>Oryza sativa</taxon>
    </lineage>
</organism>
<dbReference type="InterPro" id="IPR008030">
    <property type="entry name" value="NmrA-like"/>
</dbReference>
<evidence type="ECO:0000313" key="4">
    <source>
        <dbReference type="EMBL" id="BAH93521.1"/>
    </source>
</evidence>
<dbReference type="EMBL" id="AP008212">
    <property type="protein sequence ID" value="BAH93521.1"/>
    <property type="molecule type" value="Genomic_DNA"/>
</dbReference>
<feature type="compositionally biased region" description="Low complexity" evidence="2">
    <location>
        <begin position="12"/>
        <end position="29"/>
    </location>
</feature>
<dbReference type="AlphaFoldDB" id="C7J4E9"/>
<evidence type="ECO:0000259" key="3">
    <source>
        <dbReference type="Pfam" id="PF05368"/>
    </source>
</evidence>
<gene>
    <name evidence="4" type="ordered locus">Os06g0479400</name>
</gene>
<sequence length="157" mass="17785">RSSPPSRRPETSRGSSRRISATTPTTRISSSRRRRPSTSRRRSGEQWRPRGSPTRSSAATFSRGTISPRLCSLEPAASQLTRLSFWETATPKAIFVDEEDIATFTIKGVDDPRMLNKVLHIRPPENALSMNDLVSLWEKKMGRTFERVYLVKSIIIL</sequence>
<dbReference type="PANTHER" id="PTHR43349:SF35">
    <property type="entry name" value="PHENYLCOUMARAN BENZYLIC ETHER REDUCTASE 1"/>
    <property type="match status" value="1"/>
</dbReference>
<feature type="compositionally biased region" description="Basic residues" evidence="2">
    <location>
        <begin position="30"/>
        <end position="41"/>
    </location>
</feature>
<dbReference type="Gene3D" id="3.40.50.720">
    <property type="entry name" value="NAD(P)-binding Rossmann-like Domain"/>
    <property type="match status" value="1"/>
</dbReference>
<proteinExistence type="inferred from homology"/>
<dbReference type="KEGG" id="dosa:Os06g0479400"/>
<comment type="similarity">
    <text evidence="1">Belongs to the NmrA-type oxidoreductase family. Isoflavone reductase subfamily.</text>
</comment>
<dbReference type="InterPro" id="IPR050608">
    <property type="entry name" value="NmrA-type/Isoflavone_red_sf"/>
</dbReference>
<feature type="non-terminal residue" evidence="4">
    <location>
        <position position="1"/>
    </location>
</feature>
<reference evidence="5" key="2">
    <citation type="journal article" date="2008" name="Nucleic Acids Res.">
        <title>The rice annotation project database (RAP-DB): 2008 update.</title>
        <authorList>
            <consortium name="The rice annotation project (RAP)"/>
        </authorList>
    </citation>
    <scope>GENOME REANNOTATION</scope>
    <source>
        <strain evidence="5">cv. Nipponbare</strain>
    </source>
</reference>
<dbReference type="PANTHER" id="PTHR43349">
    <property type="entry name" value="PINORESINOL REDUCTASE-RELATED"/>
    <property type="match status" value="1"/>
</dbReference>
<evidence type="ECO:0000256" key="2">
    <source>
        <dbReference type="SAM" id="MobiDB-lite"/>
    </source>
</evidence>
<feature type="domain" description="NmrA-like" evidence="3">
    <location>
        <begin position="92"/>
        <end position="152"/>
    </location>
</feature>
<reference evidence="4 5" key="1">
    <citation type="journal article" date="2005" name="Nature">
        <title>The map-based sequence of the rice genome.</title>
        <authorList>
            <consortium name="International rice genome sequencing project (IRGSP)"/>
            <person name="Matsumoto T."/>
            <person name="Wu J."/>
            <person name="Kanamori H."/>
            <person name="Katayose Y."/>
            <person name="Fujisawa M."/>
            <person name="Namiki N."/>
            <person name="Mizuno H."/>
            <person name="Yamamoto K."/>
            <person name="Antonio B.A."/>
            <person name="Baba T."/>
            <person name="Sakata K."/>
            <person name="Nagamura Y."/>
            <person name="Aoki H."/>
            <person name="Arikawa K."/>
            <person name="Arita K."/>
            <person name="Bito T."/>
            <person name="Chiden Y."/>
            <person name="Fujitsuka N."/>
            <person name="Fukunaka R."/>
            <person name="Hamada M."/>
            <person name="Harada C."/>
            <person name="Hayashi A."/>
            <person name="Hijishita S."/>
            <person name="Honda M."/>
            <person name="Hosokawa S."/>
            <person name="Ichikawa Y."/>
            <person name="Idonuma A."/>
            <person name="Iijima M."/>
            <person name="Ikeda M."/>
            <person name="Ikeno M."/>
            <person name="Ito K."/>
            <person name="Ito S."/>
            <person name="Ito T."/>
            <person name="Ito Y."/>
            <person name="Ito Y."/>
            <person name="Iwabuchi A."/>
            <person name="Kamiya K."/>
            <person name="Karasawa W."/>
            <person name="Kurita K."/>
            <person name="Katagiri S."/>
            <person name="Kikuta A."/>
            <person name="Kobayashi H."/>
            <person name="Kobayashi N."/>
            <person name="Machita K."/>
            <person name="Maehara T."/>
            <person name="Masukawa M."/>
            <person name="Mizubayashi T."/>
            <person name="Mukai Y."/>
            <person name="Nagasaki H."/>
            <person name="Nagata Y."/>
            <person name="Naito S."/>
            <person name="Nakashima M."/>
            <person name="Nakama Y."/>
            <person name="Nakamichi Y."/>
            <person name="Nakamura M."/>
            <person name="Meguro A."/>
            <person name="Negishi M."/>
            <person name="Ohta I."/>
            <person name="Ohta T."/>
            <person name="Okamoto M."/>
            <person name="Ono N."/>
            <person name="Saji S."/>
            <person name="Sakaguchi M."/>
            <person name="Sakai K."/>
            <person name="Shibata M."/>
            <person name="Shimokawa T."/>
            <person name="Song J."/>
            <person name="Takazaki Y."/>
            <person name="Terasawa K."/>
            <person name="Tsugane M."/>
            <person name="Tsuji K."/>
            <person name="Ueda S."/>
            <person name="Waki K."/>
            <person name="Yamagata H."/>
            <person name="Yamamoto M."/>
            <person name="Yamamoto S."/>
            <person name="Yamane H."/>
            <person name="Yoshiki S."/>
            <person name="Yoshihara R."/>
            <person name="Yukawa K."/>
            <person name="Zhong H."/>
            <person name="Yano M."/>
            <person name="Yuan Q."/>
            <person name="Ouyang S."/>
            <person name="Liu J."/>
            <person name="Jones K.M."/>
            <person name="Gansberger K."/>
            <person name="Moffat K."/>
            <person name="Hill J."/>
            <person name="Bera J."/>
            <person name="Fadrosh D."/>
            <person name="Jin S."/>
            <person name="Johri S."/>
            <person name="Kim M."/>
            <person name="Overton L."/>
            <person name="Reardon M."/>
            <person name="Tsitrin T."/>
            <person name="Vuong H."/>
            <person name="Weaver B."/>
            <person name="Ciecko A."/>
            <person name="Tallon L."/>
            <person name="Jackson J."/>
            <person name="Pai G."/>
            <person name="Aken S.V."/>
            <person name="Utterback T."/>
            <person name="Reidmuller S."/>
            <person name="Feldblyum T."/>
            <person name="Hsiao J."/>
            <person name="Zismann V."/>
            <person name="Iobst S."/>
            <person name="de Vazeille A.R."/>
            <person name="Buell C.R."/>
            <person name="Ying K."/>
            <person name="Li Y."/>
            <person name="Lu T."/>
            <person name="Huang Y."/>
            <person name="Zhao Q."/>
            <person name="Feng Q."/>
            <person name="Zhang L."/>
            <person name="Zhu J."/>
            <person name="Weng Q."/>
            <person name="Mu J."/>
            <person name="Lu Y."/>
            <person name="Fan D."/>
            <person name="Liu Y."/>
            <person name="Guan J."/>
            <person name="Zhang Y."/>
            <person name="Yu S."/>
            <person name="Liu X."/>
            <person name="Zhang Y."/>
            <person name="Hong G."/>
            <person name="Han B."/>
            <person name="Choisne N."/>
            <person name="Demange N."/>
            <person name="Orjeda G."/>
            <person name="Samain S."/>
            <person name="Cattolico L."/>
            <person name="Pelletier E."/>
            <person name="Couloux A."/>
            <person name="Segurens B."/>
            <person name="Wincker P."/>
            <person name="D'Hont A."/>
            <person name="Scarpelli C."/>
            <person name="Weissenbach J."/>
            <person name="Salanoubat M."/>
            <person name="Quetier F."/>
            <person name="Yu Y."/>
            <person name="Kim H.R."/>
            <person name="Rambo T."/>
            <person name="Currie J."/>
            <person name="Collura K."/>
            <person name="Luo M."/>
            <person name="Yang T."/>
            <person name="Ammiraju J.S.S."/>
            <person name="Engler F."/>
            <person name="Soderlund C."/>
            <person name="Wing R.A."/>
            <person name="Palmer L.E."/>
            <person name="de la Bastide M."/>
            <person name="Spiegel L."/>
            <person name="Nascimento L."/>
            <person name="Zutavern T."/>
            <person name="O'Shaughnessy A."/>
            <person name="Dike S."/>
            <person name="Dedhia N."/>
            <person name="Preston R."/>
            <person name="Balija V."/>
            <person name="McCombie W.R."/>
            <person name="Chow T."/>
            <person name="Chen H."/>
            <person name="Chung M."/>
            <person name="Chen C."/>
            <person name="Shaw J."/>
            <person name="Wu H."/>
            <person name="Hsiao K."/>
            <person name="Chao Y."/>
            <person name="Chu M."/>
            <person name="Cheng C."/>
            <person name="Hour A."/>
            <person name="Lee P."/>
            <person name="Lin S."/>
            <person name="Lin Y."/>
            <person name="Liou J."/>
            <person name="Liu S."/>
            <person name="Hsing Y."/>
            <person name="Raghuvanshi S."/>
            <person name="Mohanty A."/>
            <person name="Bharti A.K."/>
            <person name="Gaur A."/>
            <person name="Gupta V."/>
            <person name="Kumar D."/>
            <person name="Ravi V."/>
            <person name="Vij S."/>
            <person name="Kapur A."/>
            <person name="Khurana P."/>
            <person name="Khurana P."/>
            <person name="Khurana J.P."/>
            <person name="Tyagi A.K."/>
            <person name="Gaikwad K."/>
            <person name="Singh A."/>
            <person name="Dalal V."/>
            <person name="Srivastava S."/>
            <person name="Dixit A."/>
            <person name="Pal A.K."/>
            <person name="Ghazi I.A."/>
            <person name="Yadav M."/>
            <person name="Pandit A."/>
            <person name="Bhargava A."/>
            <person name="Sureshbabu K."/>
            <person name="Batra K."/>
            <person name="Sharma T.R."/>
            <person name="Mohapatra T."/>
            <person name="Singh N.K."/>
            <person name="Messing J."/>
            <person name="Nelson A.B."/>
            <person name="Fuks G."/>
            <person name="Kavchok S."/>
            <person name="Keizer G."/>
            <person name="Linton E."/>
            <person name="Llaca V."/>
            <person name="Song R."/>
            <person name="Tanyolac B."/>
            <person name="Young S."/>
            <person name="Ho-Il K."/>
            <person name="Hahn J.H."/>
            <person name="Sangsakoo G."/>
            <person name="Vanavichit A."/>
            <person name="de Mattos Luiz.A.T."/>
            <person name="Zimmer P.D."/>
            <person name="Malone G."/>
            <person name="Dellagostin O."/>
            <person name="de Oliveira A.C."/>
            <person name="Bevan M."/>
            <person name="Bancroft I."/>
            <person name="Minx P."/>
            <person name="Cordum H."/>
            <person name="Wilson R."/>
            <person name="Cheng Z."/>
            <person name="Jin W."/>
            <person name="Jiang J."/>
            <person name="Leong S.A."/>
            <person name="Iwama H."/>
            <person name="Gojobori T."/>
            <person name="Itoh T."/>
            <person name="Niimura Y."/>
            <person name="Fujii Y."/>
            <person name="Habara T."/>
            <person name="Sakai H."/>
            <person name="Sato Y."/>
            <person name="Wilson G."/>
            <person name="Kumar K."/>
            <person name="McCouch S."/>
            <person name="Juretic N."/>
            <person name="Hoen D."/>
            <person name="Wright S."/>
            <person name="Bruskiewich R."/>
            <person name="Bureau T."/>
            <person name="Miyao A."/>
            <person name="Hirochika H."/>
            <person name="Nishikawa T."/>
            <person name="Kadowaki K."/>
            <person name="Sugiura M."/>
            <person name="Burr B."/>
            <person name="Sasaki T."/>
        </authorList>
    </citation>
    <scope>NUCLEOTIDE SEQUENCE [LARGE SCALE GENOMIC DNA]</scope>
    <source>
        <strain evidence="5">cv. Nipponbare</strain>
    </source>
</reference>
<evidence type="ECO:0000256" key="1">
    <source>
        <dbReference type="ARBA" id="ARBA00005725"/>
    </source>
</evidence>
<dbReference type="InterPro" id="IPR036291">
    <property type="entry name" value="NAD(P)-bd_dom_sf"/>
</dbReference>
<dbReference type="SUPFAM" id="SSF51735">
    <property type="entry name" value="NAD(P)-binding Rossmann-fold domains"/>
    <property type="match status" value="1"/>
</dbReference>
<protein>
    <submittedName>
        <fullName evidence="4">Os06g0479400 protein</fullName>
    </submittedName>
</protein>
<dbReference type="Pfam" id="PF05368">
    <property type="entry name" value="NmrA"/>
    <property type="match status" value="1"/>
</dbReference>
<name>C7J4E9_ORYSJ</name>
<dbReference type="Gene3D" id="3.90.25.10">
    <property type="entry name" value="UDP-galactose 4-epimerase, domain 1"/>
    <property type="match status" value="1"/>
</dbReference>
<feature type="compositionally biased region" description="Polar residues" evidence="2">
    <location>
        <begin position="53"/>
        <end position="64"/>
    </location>
</feature>